<dbReference type="KEGG" id="vg:63742959"/>
<feature type="region of interest" description="Disordered" evidence="1">
    <location>
        <begin position="1"/>
        <end position="34"/>
    </location>
</feature>
<dbReference type="Pfam" id="PF13479">
    <property type="entry name" value="AAA_24"/>
    <property type="match status" value="1"/>
</dbReference>
<evidence type="ECO:0000256" key="1">
    <source>
        <dbReference type="SAM" id="MobiDB-lite"/>
    </source>
</evidence>
<organism evidence="2 3">
    <name type="scientific">Gordonia phage Archimedes</name>
    <dbReference type="NCBI Taxonomy" id="2759389"/>
    <lineage>
        <taxon>Viruses</taxon>
        <taxon>Duplodnaviria</taxon>
        <taxon>Heunggongvirae</taxon>
        <taxon>Uroviricota</taxon>
        <taxon>Caudoviricetes</taxon>
        <taxon>Archimedesvirus</taxon>
        <taxon>Archimedesvirus archimedes</taxon>
    </lineage>
</organism>
<evidence type="ECO:0000313" key="3">
    <source>
        <dbReference type="Proteomes" id="UP000516653"/>
    </source>
</evidence>
<evidence type="ECO:0000313" key="2">
    <source>
        <dbReference type="EMBL" id="QOC55731.1"/>
    </source>
</evidence>
<dbReference type="Proteomes" id="UP000516653">
    <property type="component" value="Segment"/>
</dbReference>
<feature type="region of interest" description="Disordered" evidence="1">
    <location>
        <begin position="294"/>
        <end position="346"/>
    </location>
</feature>
<dbReference type="RefSeq" id="YP_010049640.1">
    <property type="nucleotide sequence ID" value="NC_054392.1"/>
</dbReference>
<name>A0A7L7SHN9_9CAUD</name>
<dbReference type="Gene3D" id="3.40.50.300">
    <property type="entry name" value="P-loop containing nucleotide triphosphate hydrolases"/>
    <property type="match status" value="1"/>
</dbReference>
<feature type="compositionally biased region" description="Basic residues" evidence="1">
    <location>
        <begin position="314"/>
        <end position="329"/>
    </location>
</feature>
<dbReference type="EMBL" id="MT771339">
    <property type="protein sequence ID" value="QOC55731.1"/>
    <property type="molecule type" value="Genomic_DNA"/>
</dbReference>
<gene>
    <name evidence="2" type="primary">31</name>
    <name evidence="2" type="ORF">SEA_ARCHIMEDES_31</name>
</gene>
<protein>
    <submittedName>
        <fullName evidence="2">RecA-like DNA recombinase</fullName>
    </submittedName>
</protein>
<sequence length="346" mass="38353">MPKMGADASVKPTADPKPARRKTETEEAVDQSIKQSTDAWFTTLSDTKEYVKAVFYGREGTGKSTAAATASQNGRVLIVNSEGGLKKAALRQHGVNTDNVAVWPNPETDEQITARSLEELHERILSALTDDPDAFYAVVIDSLTEVHHLLREQATDQRVAKSRVEVDPDFIDRDDYGKMTSQLRKLIRRFRDLPCHVVFIALEKDDEDAKEYRPALTPALCTDVLGYADVVARYASPDTTFRARFKGTDRIRAKDRFDMLPATLPEPSFVRIEQYVSGELDAKQDTLLGAMLESDRERQEAADAEKAEKEAKRAAAKKAPAKRAPRKAAAKPAAETPESETSESAE</sequence>
<keyword evidence="3" id="KW-1185">Reference proteome</keyword>
<reference evidence="2 3" key="1">
    <citation type="submission" date="2020-07" db="EMBL/GenBank/DDBJ databases">
        <authorList>
            <person name="Buterbaugh K.M."/>
            <person name="Dean A.J."/>
            <person name="Durmis N.D."/>
            <person name="Gonzalez I.M."/>
            <person name="Kowalski E.M."/>
            <person name="Mundorff O.G."/>
            <person name="Vimal D."/>
            <person name="Chamarti P.R."/>
            <person name="Xu J."/>
            <person name="Butela K.A."/>
            <person name="Garlena R.A."/>
            <person name="Russell D.A."/>
            <person name="Pope W.H."/>
            <person name="Jacobs-Sera D."/>
            <person name="Hatfull G.F."/>
        </authorList>
    </citation>
    <scope>NUCLEOTIDE SEQUENCE [LARGE SCALE GENOMIC DNA]</scope>
</reference>
<feature type="compositionally biased region" description="Acidic residues" evidence="1">
    <location>
        <begin position="337"/>
        <end position="346"/>
    </location>
</feature>
<dbReference type="SUPFAM" id="SSF52540">
    <property type="entry name" value="P-loop containing nucleoside triphosphate hydrolases"/>
    <property type="match status" value="1"/>
</dbReference>
<dbReference type="InterPro" id="IPR027417">
    <property type="entry name" value="P-loop_NTPase"/>
</dbReference>
<dbReference type="GeneID" id="63742959"/>
<feature type="compositionally biased region" description="Basic and acidic residues" evidence="1">
    <location>
        <begin position="294"/>
        <end position="313"/>
    </location>
</feature>
<accession>A0A7L7SHN9</accession>
<proteinExistence type="predicted"/>